<organism evidence="1">
    <name type="scientific">White spot syndrome virus</name>
    <dbReference type="NCBI Taxonomy" id="342409"/>
    <lineage>
        <taxon>Viruses</taxon>
        <taxon>Viruses incertae sedis</taxon>
        <taxon>Naldaviricetes</taxon>
        <taxon>Nimaviridae</taxon>
        <taxon>Whispovirus</taxon>
    </lineage>
</organism>
<accession>A0A2I6SBI6</accession>
<reference evidence="1" key="2">
    <citation type="journal article" date="2018" name="Genome Announc.">
        <title>First Report of a Complete Genome Sequence of White spot syndrome virus from India.</title>
        <authorList>
            <person name="Vinaya Kumar K."/>
            <person name="Shekhar M.S."/>
            <person name="Otta S.K."/>
            <person name="Karthic K."/>
            <person name="Ashok Kumar J."/>
            <person name="Gopikrishna G."/>
            <person name="Vijayan K.K."/>
        </authorList>
    </citation>
    <scope>NUCLEOTIDE SEQUENCE</scope>
    <source>
        <strain evidence="1">IN_AP4RU</strain>
    </source>
</reference>
<dbReference type="Proteomes" id="UP000267352">
    <property type="component" value="Segment"/>
</dbReference>
<proteinExistence type="predicted"/>
<evidence type="ECO:0000313" key="1">
    <source>
        <dbReference type="EMBL" id="AUO14934.1"/>
    </source>
</evidence>
<protein>
    <submittedName>
        <fullName evidence="1">WSSV065</fullName>
    </submittedName>
</protein>
<name>A0A2I6SBI6_9VIRU</name>
<reference evidence="1" key="1">
    <citation type="submission" date="2017-12" db="EMBL/GenBank/DDBJ databases">
        <authorList>
            <person name="Katneni V.K."/>
            <person name="Shekhar M.S."/>
            <person name="Otta S.K."/>
            <person name="Karthic K."/>
            <person name="Jangam A.K."/>
            <person name="Gopikrishna G."/>
            <person name="Vijayan K.K."/>
        </authorList>
    </citation>
    <scope>NUCLEOTIDE SEQUENCE [LARGE SCALE GENOMIC DNA]</scope>
    <source>
        <strain evidence="1">IN_AP4RU</strain>
    </source>
</reference>
<dbReference type="EMBL" id="MG702567">
    <property type="protein sequence ID" value="AUO14934.1"/>
    <property type="molecule type" value="Genomic_DNA"/>
</dbReference>
<sequence>MSSEGHLTSKEIDRTWNTPLLGTAKTTSYSVSEDALNAPLSAVLDFRRNVVDATKSLYEVAAVCSVMSKEEDVRSSSRKIMGMVEQESPVIQDIGIDRIASLVSTVATPNSIADSYRQ</sequence>